<gene>
    <name evidence="2" type="ORF">IAB04_07685</name>
</gene>
<dbReference type="Proteomes" id="UP000824111">
    <property type="component" value="Unassembled WGS sequence"/>
</dbReference>
<keyword evidence="1" id="KW-0472">Membrane</keyword>
<keyword evidence="1" id="KW-0812">Transmembrane</keyword>
<comment type="caution">
    <text evidence="2">The sequence shown here is derived from an EMBL/GenBank/DDBJ whole genome shotgun (WGS) entry which is preliminary data.</text>
</comment>
<accession>A0A9D1LWA6</accession>
<feature type="transmembrane region" description="Helical" evidence="1">
    <location>
        <begin position="17"/>
        <end position="37"/>
    </location>
</feature>
<proteinExistence type="predicted"/>
<dbReference type="EMBL" id="DVND01000191">
    <property type="protein sequence ID" value="HIU49233.1"/>
    <property type="molecule type" value="Genomic_DNA"/>
</dbReference>
<name>A0A9D1LWA6_9FIRM</name>
<feature type="transmembrane region" description="Helical" evidence="1">
    <location>
        <begin position="44"/>
        <end position="63"/>
    </location>
</feature>
<sequence length="216" mass="24161">MTYTARAALSKAARTKITAGICIVGTISLAGLVLGIINIYQKNALFSVIYLLACVIGLAFVVIKINTVVPTFVATSKHTLWMQNWKNGVFSFNVRFKPAFLCDFIPDKTKVDKVDFSKITKVMLGTKNFLTRNLQNERFSREMQALAACNPRCGRLLKRLDLLYIETIDGACYYMSVTDFDPAELVQVLAAIEAGCPNVQIKCNSREIRKRMTQSQ</sequence>
<organism evidence="2 3">
    <name type="scientific">Candidatus Avimonoglobus intestinipullorum</name>
    <dbReference type="NCBI Taxonomy" id="2840699"/>
    <lineage>
        <taxon>Bacteria</taxon>
        <taxon>Bacillati</taxon>
        <taxon>Bacillota</taxon>
        <taxon>Clostridia</taxon>
        <taxon>Eubacteriales</taxon>
        <taxon>Candidatus Avimonoglobus</taxon>
    </lineage>
</organism>
<dbReference type="AlphaFoldDB" id="A0A9D1LWA6"/>
<evidence type="ECO:0000313" key="3">
    <source>
        <dbReference type="Proteomes" id="UP000824111"/>
    </source>
</evidence>
<evidence type="ECO:0000256" key="1">
    <source>
        <dbReference type="SAM" id="Phobius"/>
    </source>
</evidence>
<protein>
    <submittedName>
        <fullName evidence="2">Uncharacterized protein</fullName>
    </submittedName>
</protein>
<reference evidence="2" key="1">
    <citation type="submission" date="2020-10" db="EMBL/GenBank/DDBJ databases">
        <authorList>
            <person name="Gilroy R."/>
        </authorList>
    </citation>
    <scope>NUCLEOTIDE SEQUENCE</scope>
    <source>
        <strain evidence="2">ChiSjej4B22-9803</strain>
    </source>
</reference>
<reference evidence="2" key="2">
    <citation type="journal article" date="2021" name="PeerJ">
        <title>Extensive microbial diversity within the chicken gut microbiome revealed by metagenomics and culture.</title>
        <authorList>
            <person name="Gilroy R."/>
            <person name="Ravi A."/>
            <person name="Getino M."/>
            <person name="Pursley I."/>
            <person name="Horton D.L."/>
            <person name="Alikhan N.F."/>
            <person name="Baker D."/>
            <person name="Gharbi K."/>
            <person name="Hall N."/>
            <person name="Watson M."/>
            <person name="Adriaenssens E.M."/>
            <person name="Foster-Nyarko E."/>
            <person name="Jarju S."/>
            <person name="Secka A."/>
            <person name="Antonio M."/>
            <person name="Oren A."/>
            <person name="Chaudhuri R.R."/>
            <person name="La Ragione R."/>
            <person name="Hildebrand F."/>
            <person name="Pallen M.J."/>
        </authorList>
    </citation>
    <scope>NUCLEOTIDE SEQUENCE</scope>
    <source>
        <strain evidence="2">ChiSjej4B22-9803</strain>
    </source>
</reference>
<evidence type="ECO:0000313" key="2">
    <source>
        <dbReference type="EMBL" id="HIU49233.1"/>
    </source>
</evidence>
<keyword evidence="1" id="KW-1133">Transmembrane helix</keyword>